<dbReference type="STRING" id="1220924.W2RRV9"/>
<gene>
    <name evidence="1" type="ORF">HMPREF1541_06498</name>
</gene>
<dbReference type="InterPro" id="IPR032710">
    <property type="entry name" value="NTF2-like_dom_sf"/>
</dbReference>
<evidence type="ECO:0008006" key="3">
    <source>
        <dbReference type="Google" id="ProtNLM"/>
    </source>
</evidence>
<sequence length="103" mass="11435">MPAKETALALLATFEPMDVAANIGLRTPDCTWHMAPASTGYSPAGQSNEQHEKHLRGIHAFVYRFPVTPIEVWEGKREEGGTVVTVWAKSEAFFRDEIKGGEY</sequence>
<name>W2RRV9_CYPE1</name>
<evidence type="ECO:0000313" key="2">
    <source>
        <dbReference type="Proteomes" id="UP000030752"/>
    </source>
</evidence>
<dbReference type="RefSeq" id="XP_008719052.1">
    <property type="nucleotide sequence ID" value="XM_008720830.1"/>
</dbReference>
<dbReference type="eggNOG" id="ENOG502RIZW">
    <property type="taxonomic scope" value="Eukaryota"/>
</dbReference>
<reference evidence="1 2" key="1">
    <citation type="submission" date="2013-03" db="EMBL/GenBank/DDBJ databases">
        <title>The Genome Sequence of Phialophora europaea CBS 101466.</title>
        <authorList>
            <consortium name="The Broad Institute Genomics Platform"/>
            <person name="Cuomo C."/>
            <person name="de Hoog S."/>
            <person name="Gorbushina A."/>
            <person name="Walker B."/>
            <person name="Young S.K."/>
            <person name="Zeng Q."/>
            <person name="Gargeya S."/>
            <person name="Fitzgerald M."/>
            <person name="Haas B."/>
            <person name="Abouelleil A."/>
            <person name="Allen A.W."/>
            <person name="Alvarado L."/>
            <person name="Arachchi H.M."/>
            <person name="Berlin A.M."/>
            <person name="Chapman S.B."/>
            <person name="Gainer-Dewar J."/>
            <person name="Goldberg J."/>
            <person name="Griggs A."/>
            <person name="Gujja S."/>
            <person name="Hansen M."/>
            <person name="Howarth C."/>
            <person name="Imamovic A."/>
            <person name="Ireland A."/>
            <person name="Larimer J."/>
            <person name="McCowan C."/>
            <person name="Murphy C."/>
            <person name="Pearson M."/>
            <person name="Poon T.W."/>
            <person name="Priest M."/>
            <person name="Roberts A."/>
            <person name="Saif S."/>
            <person name="Shea T."/>
            <person name="Sisk P."/>
            <person name="Sykes S."/>
            <person name="Wortman J."/>
            <person name="Nusbaum C."/>
            <person name="Birren B."/>
        </authorList>
    </citation>
    <scope>NUCLEOTIDE SEQUENCE [LARGE SCALE GENOMIC DNA]</scope>
    <source>
        <strain evidence="1 2">CBS 101466</strain>
    </source>
</reference>
<organism evidence="1 2">
    <name type="scientific">Cyphellophora europaea (strain CBS 101466)</name>
    <name type="common">Phialophora europaea</name>
    <dbReference type="NCBI Taxonomy" id="1220924"/>
    <lineage>
        <taxon>Eukaryota</taxon>
        <taxon>Fungi</taxon>
        <taxon>Dikarya</taxon>
        <taxon>Ascomycota</taxon>
        <taxon>Pezizomycotina</taxon>
        <taxon>Eurotiomycetes</taxon>
        <taxon>Chaetothyriomycetidae</taxon>
        <taxon>Chaetothyriales</taxon>
        <taxon>Cyphellophoraceae</taxon>
        <taxon>Cyphellophora</taxon>
    </lineage>
</organism>
<dbReference type="Proteomes" id="UP000030752">
    <property type="component" value="Unassembled WGS sequence"/>
</dbReference>
<accession>W2RRV9</accession>
<dbReference type="VEuPathDB" id="FungiDB:HMPREF1541_06498"/>
<evidence type="ECO:0000313" key="1">
    <source>
        <dbReference type="EMBL" id="ETN38463.1"/>
    </source>
</evidence>
<dbReference type="AlphaFoldDB" id="W2RRV9"/>
<keyword evidence="2" id="KW-1185">Reference proteome</keyword>
<dbReference type="HOGENOM" id="CLU_2263623_0_0_1"/>
<proteinExistence type="predicted"/>
<dbReference type="GeneID" id="19973837"/>
<dbReference type="InParanoid" id="W2RRV9"/>
<dbReference type="SUPFAM" id="SSF54427">
    <property type="entry name" value="NTF2-like"/>
    <property type="match status" value="1"/>
</dbReference>
<dbReference type="OrthoDB" id="3758478at2759"/>
<protein>
    <recommendedName>
        <fullName evidence="3">SnoaL-like domain-containing protein</fullName>
    </recommendedName>
</protein>
<dbReference type="EMBL" id="KB822722">
    <property type="protein sequence ID" value="ETN38463.1"/>
    <property type="molecule type" value="Genomic_DNA"/>
</dbReference>